<keyword evidence="1" id="KW-0812">Transmembrane</keyword>
<feature type="non-terminal residue" evidence="2">
    <location>
        <position position="237"/>
    </location>
</feature>
<feature type="transmembrane region" description="Helical" evidence="1">
    <location>
        <begin position="85"/>
        <end position="106"/>
    </location>
</feature>
<feature type="transmembrane region" description="Helical" evidence="1">
    <location>
        <begin position="199"/>
        <end position="216"/>
    </location>
</feature>
<keyword evidence="1" id="KW-1133">Transmembrane helix</keyword>
<dbReference type="EMBL" id="VJMI01010466">
    <property type="protein sequence ID" value="KAF0755673.1"/>
    <property type="molecule type" value="Genomic_DNA"/>
</dbReference>
<evidence type="ECO:0000256" key="1">
    <source>
        <dbReference type="SAM" id="Phobius"/>
    </source>
</evidence>
<dbReference type="Proteomes" id="UP000469452">
    <property type="component" value="Unassembled WGS sequence"/>
</dbReference>
<proteinExistence type="predicted"/>
<evidence type="ECO:0000313" key="2">
    <source>
        <dbReference type="EMBL" id="KAF0755673.1"/>
    </source>
</evidence>
<evidence type="ECO:0000313" key="3">
    <source>
        <dbReference type="Proteomes" id="UP000469452"/>
    </source>
</evidence>
<name>A0A6A5AM05_APHAT</name>
<reference evidence="2 3" key="1">
    <citation type="submission" date="2019-06" db="EMBL/GenBank/DDBJ databases">
        <title>Genomics analysis of Aphanomyces spp. identifies a new class of oomycete effector associated with host adaptation.</title>
        <authorList>
            <person name="Gaulin E."/>
        </authorList>
    </citation>
    <scope>NUCLEOTIDE SEQUENCE [LARGE SCALE GENOMIC DNA]</scope>
    <source>
        <strain evidence="2 3">E</strain>
    </source>
</reference>
<protein>
    <submittedName>
        <fullName evidence="2">Uncharacterized protein</fullName>
    </submittedName>
</protein>
<gene>
    <name evidence="2" type="ORF">AaE_004890</name>
</gene>
<organism evidence="2 3">
    <name type="scientific">Aphanomyces astaci</name>
    <name type="common">Crayfish plague agent</name>
    <dbReference type="NCBI Taxonomy" id="112090"/>
    <lineage>
        <taxon>Eukaryota</taxon>
        <taxon>Sar</taxon>
        <taxon>Stramenopiles</taxon>
        <taxon>Oomycota</taxon>
        <taxon>Saprolegniomycetes</taxon>
        <taxon>Saprolegniales</taxon>
        <taxon>Verrucalvaceae</taxon>
        <taxon>Aphanomyces</taxon>
    </lineage>
</organism>
<keyword evidence="1" id="KW-0472">Membrane</keyword>
<accession>A0A6A5AM05</accession>
<comment type="caution">
    <text evidence="2">The sequence shown here is derived from an EMBL/GenBank/DDBJ whole genome shotgun (WGS) entry which is preliminary data.</text>
</comment>
<dbReference type="VEuPathDB" id="FungiDB:H257_09287"/>
<sequence>MTWQDAQGPLGDLQGKLADIDINKNLRDLQGKLADVDINKNLRDLQGKLADVDLNKNLRDLQGRLNKNNEVVTSASSRMSKAGRFGLYSTCVSVLIAFGQVMFFLAKQKAVTWQAALNEIYDANHDKHDDTLTFTSTSFVAKQHNLHMAIRKLQERVFVQKQFELCMASVKMDPNLLFFEEPHEHQYVAFMNEINRRRVQVCFSIGAIACAYYFYYEVRFLDAYRIAGSDDDGDIHN</sequence>
<dbReference type="AlphaFoldDB" id="A0A6A5AM05"/>